<dbReference type="OrthoDB" id="3221808at2759"/>
<dbReference type="InterPro" id="IPR045338">
    <property type="entry name" value="DUF6535"/>
</dbReference>
<evidence type="ECO:0000259" key="3">
    <source>
        <dbReference type="Pfam" id="PF20153"/>
    </source>
</evidence>
<accession>A0A0B7G4F7</accession>
<sequence>MDEPLNFSELQNLQNVANTPINQASSGKNPPLAAGGSASSRAAMDPSNLNPYMRFATDTLGQELQPQASIWKMYVEEASEQDTELADVQNKNLDLMLLFAALFSAILTAFLIESTNMLQQDPIDTSAALLLLIAQSQRRMELGIPSQTLDDIELPPFLPALSSRFINGLWFTALALSLSAALIAMLAKEWLAAYLANSVRPAYDRALARQIRYDGLIAWKALPIISFLPTLLHLSLLFFSLGLVIYLWNLDTGIAVVVLVITGATLAFYIVTLLLGVLFEPCPFVTQLSKYIRTAFKLYVKNWAPRRAEVWAEIIISHSSIEQTESQALSWLIKNSHDPAVVECAYQAVASHVGLNTRKGDEFLGLMFTMAQDSNRQITPDRTTSQRPQPGISDNIIFYACICGRLSDVIRQGPNAGLVDHGLNTAIARYALALPKLLRHIIKSVDVEIATHCIQHATEAKMCPDNGDPNPVNMASAALKDIDTAFAQQWGPMSADVYALLSAAHLELTDIVASTMRIRTPPPSRPRSRVDALSSDRLHDNEKIGPSATVVSLLRPSRRENLVRSSRLALARSSSQLRYHLDSQAQINSVYLAYLLRAVSKVMTCTQLRIDVRRNIDMAGADTENHGDNDHAELSLRLTETILKMLQDTQIFQIPEFYTIANQILASAAPFYSRQLPENLTADYRADLLRLNEAVDGPRTLSNVDAISPTDFQMTAEPNQIPVLCHILTLSALPFTSHNCLPVTALGISYEHIKLSSAWLHLWSQGGLSHSQLVEQWIHQAYQLQFDCFVENPVEVAKLSRCSTIGIIGRILMLESEELSTLWLDISWDTSLVPLLSIISSTPGQDEEVQAILTHVTDPSTSAFEIMVEFMKSSRGFSALHAIQTFGEYYYGAFHVTLTLLGLRKLQISEDNVNQMLNEAGLIMDAYMALSNLPVDELTSLTEGVLYCLEEAYRRGVPLPWDHRFVIEVKTMLQKKAFKEALGYSASNLDFPNQALHVLDSH</sequence>
<proteinExistence type="predicted"/>
<keyword evidence="2" id="KW-0472">Membrane</keyword>
<feature type="transmembrane region" description="Helical" evidence="2">
    <location>
        <begin position="255"/>
        <end position="279"/>
    </location>
</feature>
<name>A0A0B7G4F7_THACB</name>
<feature type="transmembrane region" description="Helical" evidence="2">
    <location>
        <begin position="168"/>
        <end position="187"/>
    </location>
</feature>
<dbReference type="Proteomes" id="UP000059188">
    <property type="component" value="Unassembled WGS sequence"/>
</dbReference>
<feature type="transmembrane region" description="Helical" evidence="2">
    <location>
        <begin position="95"/>
        <end position="112"/>
    </location>
</feature>
<gene>
    <name evidence="4" type="ORF">RSOLAG1IB_05386</name>
</gene>
<dbReference type="Pfam" id="PF20153">
    <property type="entry name" value="DUF6535"/>
    <property type="match status" value="1"/>
</dbReference>
<evidence type="ECO:0000256" key="2">
    <source>
        <dbReference type="SAM" id="Phobius"/>
    </source>
</evidence>
<evidence type="ECO:0000256" key="1">
    <source>
        <dbReference type="SAM" id="MobiDB-lite"/>
    </source>
</evidence>
<feature type="domain" description="DUF6535" evidence="3">
    <location>
        <begin position="71"/>
        <end position="249"/>
    </location>
</feature>
<feature type="transmembrane region" description="Helical" evidence="2">
    <location>
        <begin position="224"/>
        <end position="248"/>
    </location>
</feature>
<evidence type="ECO:0000313" key="5">
    <source>
        <dbReference type="Proteomes" id="UP000059188"/>
    </source>
</evidence>
<keyword evidence="2" id="KW-1133">Transmembrane helix</keyword>
<dbReference type="AlphaFoldDB" id="A0A0B7G4F7"/>
<protein>
    <recommendedName>
        <fullName evidence="3">DUF6535 domain-containing protein</fullName>
    </recommendedName>
</protein>
<evidence type="ECO:0000313" key="4">
    <source>
        <dbReference type="EMBL" id="CEL63342.1"/>
    </source>
</evidence>
<dbReference type="EMBL" id="LN679107">
    <property type="protein sequence ID" value="CEL63342.1"/>
    <property type="molecule type" value="Genomic_DNA"/>
</dbReference>
<organism evidence="4 5">
    <name type="scientific">Thanatephorus cucumeris (strain AG1-IB / isolate 7/3/14)</name>
    <name type="common">Lettuce bottom rot fungus</name>
    <name type="synonym">Rhizoctonia solani</name>
    <dbReference type="NCBI Taxonomy" id="1108050"/>
    <lineage>
        <taxon>Eukaryota</taxon>
        <taxon>Fungi</taxon>
        <taxon>Dikarya</taxon>
        <taxon>Basidiomycota</taxon>
        <taxon>Agaricomycotina</taxon>
        <taxon>Agaricomycetes</taxon>
        <taxon>Cantharellales</taxon>
        <taxon>Ceratobasidiaceae</taxon>
        <taxon>Rhizoctonia</taxon>
        <taxon>Rhizoctonia solani AG-1</taxon>
    </lineage>
</organism>
<feature type="compositionally biased region" description="Low complexity" evidence="1">
    <location>
        <begin position="33"/>
        <end position="43"/>
    </location>
</feature>
<keyword evidence="5" id="KW-1185">Reference proteome</keyword>
<keyword evidence="2" id="KW-0812">Transmembrane</keyword>
<feature type="region of interest" description="Disordered" evidence="1">
    <location>
        <begin position="20"/>
        <end position="43"/>
    </location>
</feature>
<reference evidence="4 5" key="1">
    <citation type="submission" date="2014-11" db="EMBL/GenBank/DDBJ databases">
        <authorList>
            <person name="Wibberg Daniel"/>
        </authorList>
    </citation>
    <scope>NUCLEOTIDE SEQUENCE [LARGE SCALE GENOMIC DNA]</scope>
    <source>
        <strain evidence="4">Rhizoctonia solani AG1-IB 7/3/14</strain>
    </source>
</reference>